<name>A0ABP0N6V1_9DINO</name>
<sequence>MSTISFPLGTNRPTNQPDIRNSCGFEEKAEPNSQPSSIVVHSPKSALAEHRAESTNNRPGKHIGKVCRIEAMTGAYVDRVSFYMRDGAKHVYGGDGGVHPQIWHLDACHRNRISTQAKKSANNICI</sequence>
<gene>
    <name evidence="2" type="ORF">CCMP2556_LOCUS28618</name>
</gene>
<proteinExistence type="predicted"/>
<organism evidence="2 3">
    <name type="scientific">Durusdinium trenchii</name>
    <dbReference type="NCBI Taxonomy" id="1381693"/>
    <lineage>
        <taxon>Eukaryota</taxon>
        <taxon>Sar</taxon>
        <taxon>Alveolata</taxon>
        <taxon>Dinophyceae</taxon>
        <taxon>Suessiales</taxon>
        <taxon>Symbiodiniaceae</taxon>
        <taxon>Durusdinium</taxon>
    </lineage>
</organism>
<comment type="caution">
    <text evidence="2">The sequence shown here is derived from an EMBL/GenBank/DDBJ whole genome shotgun (WGS) entry which is preliminary data.</text>
</comment>
<accession>A0ABP0N6V1</accession>
<evidence type="ECO:0000256" key="1">
    <source>
        <dbReference type="SAM" id="MobiDB-lite"/>
    </source>
</evidence>
<keyword evidence="3" id="KW-1185">Reference proteome</keyword>
<dbReference type="Proteomes" id="UP001642484">
    <property type="component" value="Unassembled WGS sequence"/>
</dbReference>
<dbReference type="EMBL" id="CAXAMN010021339">
    <property type="protein sequence ID" value="CAK9058074.1"/>
    <property type="molecule type" value="Genomic_DNA"/>
</dbReference>
<evidence type="ECO:0000313" key="3">
    <source>
        <dbReference type="Proteomes" id="UP001642484"/>
    </source>
</evidence>
<feature type="region of interest" description="Disordered" evidence="1">
    <location>
        <begin position="1"/>
        <end position="41"/>
    </location>
</feature>
<reference evidence="2 3" key="1">
    <citation type="submission" date="2024-02" db="EMBL/GenBank/DDBJ databases">
        <authorList>
            <person name="Chen Y."/>
            <person name="Shah S."/>
            <person name="Dougan E. K."/>
            <person name="Thang M."/>
            <person name="Chan C."/>
        </authorList>
    </citation>
    <scope>NUCLEOTIDE SEQUENCE [LARGE SCALE GENOMIC DNA]</scope>
</reference>
<evidence type="ECO:0000313" key="2">
    <source>
        <dbReference type="EMBL" id="CAK9058074.1"/>
    </source>
</evidence>
<protein>
    <submittedName>
        <fullName evidence="2">Uncharacterized protein</fullName>
    </submittedName>
</protein>